<sequence>MAPVRKNKLKKEALSSMETEKDINEETTSIEKKVNKEKEAKIGKRGRPAKPKRSENVEFFSKNL</sequence>
<feature type="region of interest" description="Disordered" evidence="1">
    <location>
        <begin position="1"/>
        <end position="64"/>
    </location>
</feature>
<protein>
    <submittedName>
        <fullName evidence="3">Uncharacterized protein</fullName>
    </submittedName>
</protein>
<evidence type="ECO:0000313" key="3">
    <source>
        <dbReference type="WBParaSite" id="nRc.2.0.1.t05531-RA"/>
    </source>
</evidence>
<feature type="compositionally biased region" description="Basic and acidic residues" evidence="1">
    <location>
        <begin position="10"/>
        <end position="42"/>
    </location>
</feature>
<keyword evidence="2" id="KW-1185">Reference proteome</keyword>
<organism evidence="2 3">
    <name type="scientific">Romanomermis culicivorax</name>
    <name type="common">Nematode worm</name>
    <dbReference type="NCBI Taxonomy" id="13658"/>
    <lineage>
        <taxon>Eukaryota</taxon>
        <taxon>Metazoa</taxon>
        <taxon>Ecdysozoa</taxon>
        <taxon>Nematoda</taxon>
        <taxon>Enoplea</taxon>
        <taxon>Dorylaimia</taxon>
        <taxon>Mermithida</taxon>
        <taxon>Mermithoidea</taxon>
        <taxon>Mermithidae</taxon>
        <taxon>Romanomermis</taxon>
    </lineage>
</organism>
<evidence type="ECO:0000313" key="2">
    <source>
        <dbReference type="Proteomes" id="UP000887565"/>
    </source>
</evidence>
<evidence type="ECO:0000256" key="1">
    <source>
        <dbReference type="SAM" id="MobiDB-lite"/>
    </source>
</evidence>
<dbReference type="WBParaSite" id="nRc.2.0.1.t05531-RA">
    <property type="protein sequence ID" value="nRc.2.0.1.t05531-RA"/>
    <property type="gene ID" value="nRc.2.0.1.g05531"/>
</dbReference>
<reference evidence="3" key="1">
    <citation type="submission" date="2022-11" db="UniProtKB">
        <authorList>
            <consortium name="WormBaseParasite"/>
        </authorList>
    </citation>
    <scope>IDENTIFICATION</scope>
</reference>
<accession>A0A915HW16</accession>
<proteinExistence type="predicted"/>
<dbReference type="AlphaFoldDB" id="A0A915HW16"/>
<dbReference type="Proteomes" id="UP000887565">
    <property type="component" value="Unplaced"/>
</dbReference>
<name>A0A915HW16_ROMCU</name>